<dbReference type="AlphaFoldDB" id="A0A1T4K1F6"/>
<accession>A0A1T4K1F6</accession>
<dbReference type="OrthoDB" id="95216at2"/>
<dbReference type="EMBL" id="FUWX01000004">
    <property type="protein sequence ID" value="SJZ36306.1"/>
    <property type="molecule type" value="Genomic_DNA"/>
</dbReference>
<dbReference type="Pfam" id="PF03724">
    <property type="entry name" value="META"/>
    <property type="match status" value="1"/>
</dbReference>
<gene>
    <name evidence="2" type="ORF">SAMN02745174_00246</name>
</gene>
<dbReference type="InterPro" id="IPR005184">
    <property type="entry name" value="DUF306_Meta_HslJ"/>
</dbReference>
<dbReference type="RefSeq" id="WP_078692791.1">
    <property type="nucleotide sequence ID" value="NZ_FUWX01000004.1"/>
</dbReference>
<evidence type="ECO:0000313" key="2">
    <source>
        <dbReference type="EMBL" id="SJZ36306.1"/>
    </source>
</evidence>
<dbReference type="STRING" id="180163.SAMN02745174_00246"/>
<proteinExistence type="predicted"/>
<keyword evidence="3" id="KW-1185">Reference proteome</keyword>
<dbReference type="InterPro" id="IPR053147">
    <property type="entry name" value="Hsp_HslJ-like"/>
</dbReference>
<dbReference type="PANTHER" id="PTHR35535:SF1">
    <property type="entry name" value="HEAT SHOCK PROTEIN HSLJ"/>
    <property type="match status" value="1"/>
</dbReference>
<dbReference type="InterPro" id="IPR038670">
    <property type="entry name" value="HslJ-like_sf"/>
</dbReference>
<organism evidence="2 3">
    <name type="scientific">Cetobacterium ceti</name>
    <dbReference type="NCBI Taxonomy" id="180163"/>
    <lineage>
        <taxon>Bacteria</taxon>
        <taxon>Fusobacteriati</taxon>
        <taxon>Fusobacteriota</taxon>
        <taxon>Fusobacteriia</taxon>
        <taxon>Fusobacteriales</taxon>
        <taxon>Fusobacteriaceae</taxon>
        <taxon>Cetobacterium</taxon>
    </lineage>
</organism>
<feature type="domain" description="DUF306" evidence="1">
    <location>
        <begin position="49"/>
        <end position="130"/>
    </location>
</feature>
<dbReference type="Proteomes" id="UP000191153">
    <property type="component" value="Unassembled WGS sequence"/>
</dbReference>
<dbReference type="PROSITE" id="PS51257">
    <property type="entry name" value="PROKAR_LIPOPROTEIN"/>
    <property type="match status" value="1"/>
</dbReference>
<protein>
    <submittedName>
        <fullName evidence="2">META domain-containing protein</fullName>
    </submittedName>
</protein>
<reference evidence="2 3" key="1">
    <citation type="submission" date="2017-02" db="EMBL/GenBank/DDBJ databases">
        <authorList>
            <person name="Peterson S.W."/>
        </authorList>
    </citation>
    <scope>NUCLEOTIDE SEQUENCE [LARGE SCALE GENOMIC DNA]</scope>
    <source>
        <strain evidence="2 3">ATCC 700028</strain>
    </source>
</reference>
<evidence type="ECO:0000259" key="1">
    <source>
        <dbReference type="Pfam" id="PF03724"/>
    </source>
</evidence>
<evidence type="ECO:0000313" key="3">
    <source>
        <dbReference type="Proteomes" id="UP000191153"/>
    </source>
</evidence>
<sequence>MNKKNIFLVMIFLIVIGCTRGNIKGKDNFKQIVGKEYYLELNNKVSDININFEGNRVYGFGGINRYFGEYELGKDEKVVIKNIGRTRMGGDPLVMKEENDYIDNLENIEKYKIRNQNLFLETKNKKVLKFVLKEGKSK</sequence>
<dbReference type="Gene3D" id="2.40.128.270">
    <property type="match status" value="1"/>
</dbReference>
<name>A0A1T4K1F6_9FUSO</name>
<dbReference type="PANTHER" id="PTHR35535">
    <property type="entry name" value="HEAT SHOCK PROTEIN HSLJ"/>
    <property type="match status" value="1"/>
</dbReference>